<comment type="caution">
    <text evidence="7">The sequence shown here is derived from an EMBL/GenBank/DDBJ whole genome shotgun (WGS) entry which is preliminary data.</text>
</comment>
<dbReference type="SUPFAM" id="SSF48179">
    <property type="entry name" value="6-phosphogluconate dehydrogenase C-terminal domain-like"/>
    <property type="match status" value="1"/>
</dbReference>
<name>A0ABV8C828_9PSEU</name>
<dbReference type="InterPro" id="IPR013332">
    <property type="entry name" value="KPR_N"/>
</dbReference>
<organism evidence="7 8">
    <name type="scientific">Lentzea rhizosphaerae</name>
    <dbReference type="NCBI Taxonomy" id="2041025"/>
    <lineage>
        <taxon>Bacteria</taxon>
        <taxon>Bacillati</taxon>
        <taxon>Actinomycetota</taxon>
        <taxon>Actinomycetes</taxon>
        <taxon>Pseudonocardiales</taxon>
        <taxon>Pseudonocardiaceae</taxon>
        <taxon>Lentzea</taxon>
    </lineage>
</organism>
<dbReference type="PANTHER" id="PTHR21708:SF26">
    <property type="entry name" value="2-DEHYDROPANTOATE 2-REDUCTASE"/>
    <property type="match status" value="1"/>
</dbReference>
<dbReference type="InterPro" id="IPR036291">
    <property type="entry name" value="NAD(P)-bd_dom_sf"/>
</dbReference>
<dbReference type="InterPro" id="IPR003710">
    <property type="entry name" value="ApbA"/>
</dbReference>
<comment type="similarity">
    <text evidence="1 4">Belongs to the ketopantoate reductase family.</text>
</comment>
<dbReference type="Proteomes" id="UP001595690">
    <property type="component" value="Unassembled WGS sequence"/>
</dbReference>
<evidence type="ECO:0000259" key="6">
    <source>
        <dbReference type="Pfam" id="PF08546"/>
    </source>
</evidence>
<reference evidence="8" key="1">
    <citation type="journal article" date="2019" name="Int. J. Syst. Evol. Microbiol.">
        <title>The Global Catalogue of Microorganisms (GCM) 10K type strain sequencing project: providing services to taxonomists for standard genome sequencing and annotation.</title>
        <authorList>
            <consortium name="The Broad Institute Genomics Platform"/>
            <consortium name="The Broad Institute Genome Sequencing Center for Infectious Disease"/>
            <person name="Wu L."/>
            <person name="Ma J."/>
        </authorList>
    </citation>
    <scope>NUCLEOTIDE SEQUENCE [LARGE SCALE GENOMIC DNA]</scope>
    <source>
        <strain evidence="8">CGMCC 4.7405</strain>
    </source>
</reference>
<dbReference type="InterPro" id="IPR008927">
    <property type="entry name" value="6-PGluconate_DH-like_C_sf"/>
</dbReference>
<proteinExistence type="inferred from homology"/>
<evidence type="ECO:0000313" key="8">
    <source>
        <dbReference type="Proteomes" id="UP001595690"/>
    </source>
</evidence>
<keyword evidence="3 4" id="KW-0560">Oxidoreductase</keyword>
<keyword evidence="2 4" id="KW-0521">NADP</keyword>
<accession>A0ABV8C828</accession>
<evidence type="ECO:0000256" key="1">
    <source>
        <dbReference type="ARBA" id="ARBA00007870"/>
    </source>
</evidence>
<evidence type="ECO:0000256" key="2">
    <source>
        <dbReference type="ARBA" id="ARBA00022857"/>
    </source>
</evidence>
<keyword evidence="4" id="KW-0566">Pantothenate biosynthesis</keyword>
<dbReference type="InterPro" id="IPR013752">
    <property type="entry name" value="KPA_reductase"/>
</dbReference>
<dbReference type="PANTHER" id="PTHR21708">
    <property type="entry name" value="PROBABLE 2-DEHYDROPANTOATE 2-REDUCTASE"/>
    <property type="match status" value="1"/>
</dbReference>
<dbReference type="Pfam" id="PF08546">
    <property type="entry name" value="ApbA_C"/>
    <property type="match status" value="1"/>
</dbReference>
<comment type="pathway">
    <text evidence="4">Cofactor biosynthesis; (R)-pantothenate biosynthesis; (R)-pantoate from 3-methyl-2-oxobutanoate: step 2/2.</text>
</comment>
<comment type="function">
    <text evidence="4">Catalyzes the NADPH-dependent reduction of ketopantoate into pantoic acid.</text>
</comment>
<dbReference type="InterPro" id="IPR051402">
    <property type="entry name" value="KPR-Related"/>
</dbReference>
<dbReference type="EC" id="1.1.1.169" evidence="4"/>
<sequence length="303" mass="31783">MRILVVGAGATGGYFGGRLAGAGRDVTFLVRPRRAEQLRTGGLTIHGRDDDVTLFPELVTAAELRGAHDLVLLAVKAYGLEQAIRELAPAVGPETVILPLLNGMRHIDLLTERFGSAVLGGVCQVTTTLDANGAVHQLNDRHEIAHGVLDTAPSRLDDVGSALAGAGFTSRRSSRIHAEMWEKWVHVAALGAVTCLMRGLVGQVVAAPGGRHFAESTLAECAAVAAASGHPIRAEVLVRSREVLTEPGSTATSSLYRDLCAGKPVEGEHVIGDLVRRAGELGLSTPLLALARTHLGIHRSVVA</sequence>
<protein>
    <recommendedName>
        <fullName evidence="4">2-dehydropantoate 2-reductase</fullName>
        <ecNumber evidence="4">1.1.1.169</ecNumber>
    </recommendedName>
    <alternativeName>
        <fullName evidence="4">Ketopantoate reductase</fullName>
    </alternativeName>
</protein>
<keyword evidence="8" id="KW-1185">Reference proteome</keyword>
<evidence type="ECO:0000256" key="4">
    <source>
        <dbReference type="RuleBase" id="RU362068"/>
    </source>
</evidence>
<evidence type="ECO:0000313" key="7">
    <source>
        <dbReference type="EMBL" id="MFC3898185.1"/>
    </source>
</evidence>
<evidence type="ECO:0000256" key="3">
    <source>
        <dbReference type="ARBA" id="ARBA00023002"/>
    </source>
</evidence>
<dbReference type="SUPFAM" id="SSF51735">
    <property type="entry name" value="NAD(P)-binding Rossmann-fold domains"/>
    <property type="match status" value="1"/>
</dbReference>
<dbReference type="Pfam" id="PF02558">
    <property type="entry name" value="ApbA"/>
    <property type="match status" value="1"/>
</dbReference>
<dbReference type="NCBIfam" id="TIGR00745">
    <property type="entry name" value="apbA_panE"/>
    <property type="match status" value="1"/>
</dbReference>
<dbReference type="InterPro" id="IPR013328">
    <property type="entry name" value="6PGD_dom2"/>
</dbReference>
<evidence type="ECO:0000259" key="5">
    <source>
        <dbReference type="Pfam" id="PF02558"/>
    </source>
</evidence>
<dbReference type="EMBL" id="JBHRZI010000046">
    <property type="protein sequence ID" value="MFC3898185.1"/>
    <property type="molecule type" value="Genomic_DNA"/>
</dbReference>
<feature type="domain" description="Ketopantoate reductase N-terminal" evidence="5">
    <location>
        <begin position="3"/>
        <end position="146"/>
    </location>
</feature>
<dbReference type="Gene3D" id="1.10.1040.10">
    <property type="entry name" value="N-(1-d-carboxylethyl)-l-norvaline Dehydrogenase, domain 2"/>
    <property type="match status" value="1"/>
</dbReference>
<gene>
    <name evidence="7" type="ORF">ACFOWZ_42535</name>
</gene>
<dbReference type="Gene3D" id="3.40.50.720">
    <property type="entry name" value="NAD(P)-binding Rossmann-like Domain"/>
    <property type="match status" value="1"/>
</dbReference>
<feature type="domain" description="Ketopantoate reductase C-terminal" evidence="6">
    <location>
        <begin position="176"/>
        <end position="289"/>
    </location>
</feature>
<comment type="catalytic activity">
    <reaction evidence="4">
        <text>(R)-pantoate + NADP(+) = 2-dehydropantoate + NADPH + H(+)</text>
        <dbReference type="Rhea" id="RHEA:16233"/>
        <dbReference type="ChEBI" id="CHEBI:11561"/>
        <dbReference type="ChEBI" id="CHEBI:15378"/>
        <dbReference type="ChEBI" id="CHEBI:15980"/>
        <dbReference type="ChEBI" id="CHEBI:57783"/>
        <dbReference type="ChEBI" id="CHEBI:58349"/>
        <dbReference type="EC" id="1.1.1.169"/>
    </reaction>
</comment>
<dbReference type="RefSeq" id="WP_382379661.1">
    <property type="nucleotide sequence ID" value="NZ_JBHRZI010000046.1"/>
</dbReference>